<dbReference type="InterPro" id="IPR007046">
    <property type="entry name" value="RNA_pol_sigma_54_core-bd"/>
</dbReference>
<dbReference type="InterPro" id="IPR000394">
    <property type="entry name" value="RNA_pol_sigma_54"/>
</dbReference>
<keyword evidence="5" id="KW-0805">Transcription regulation</keyword>
<evidence type="ECO:0000256" key="6">
    <source>
        <dbReference type="ARBA" id="ARBA00023082"/>
    </source>
</evidence>
<dbReference type="Gene3D" id="1.10.10.60">
    <property type="entry name" value="Homeodomain-like"/>
    <property type="match status" value="1"/>
</dbReference>
<dbReference type="NCBIfam" id="TIGR02395">
    <property type="entry name" value="rpoN_sigma"/>
    <property type="match status" value="1"/>
</dbReference>
<gene>
    <name evidence="11" type="primary">rpoN1</name>
    <name evidence="11" type="ORF">DSM106044_04723</name>
</gene>
<dbReference type="GO" id="GO:0016987">
    <property type="term" value="F:sigma factor activity"/>
    <property type="evidence" value="ECO:0007669"/>
    <property type="project" value="UniProtKB-KW"/>
</dbReference>
<comment type="similarity">
    <text evidence="1">Belongs to the sigma-54 factor family.</text>
</comment>
<dbReference type="GO" id="GO:0000428">
    <property type="term" value="C:DNA-directed RNA polymerase complex"/>
    <property type="evidence" value="ECO:0007669"/>
    <property type="project" value="UniProtKB-KW"/>
</dbReference>
<evidence type="ECO:0000256" key="5">
    <source>
        <dbReference type="ARBA" id="ARBA00023015"/>
    </source>
</evidence>
<feature type="domain" description="RNA polymerase sigma factor 54 core-binding" evidence="10">
    <location>
        <begin position="98"/>
        <end position="279"/>
    </location>
</feature>
<evidence type="ECO:0000313" key="12">
    <source>
        <dbReference type="Proteomes" id="UP000306509"/>
    </source>
</evidence>
<dbReference type="PROSITE" id="PS00718">
    <property type="entry name" value="SIGMA54_2"/>
    <property type="match status" value="1"/>
</dbReference>
<keyword evidence="6" id="KW-0731">Sigma factor</keyword>
<dbReference type="InterPro" id="IPR007634">
    <property type="entry name" value="RNA_pol_sigma_54_DNA-bd"/>
</dbReference>
<dbReference type="Proteomes" id="UP000306509">
    <property type="component" value="Unassembled WGS sequence"/>
</dbReference>
<dbReference type="PROSITE" id="PS50044">
    <property type="entry name" value="SIGMA54_3"/>
    <property type="match status" value="1"/>
</dbReference>
<dbReference type="GO" id="GO:0006352">
    <property type="term" value="P:DNA-templated transcription initiation"/>
    <property type="evidence" value="ECO:0007669"/>
    <property type="project" value="InterPro"/>
</dbReference>
<accession>A0A4U8Q171</accession>
<dbReference type="GO" id="GO:0016779">
    <property type="term" value="F:nucleotidyltransferase activity"/>
    <property type="evidence" value="ECO:0007669"/>
    <property type="project" value="UniProtKB-KW"/>
</dbReference>
<proteinExistence type="inferred from homology"/>
<keyword evidence="3" id="KW-0808">Transferase</keyword>
<dbReference type="PANTHER" id="PTHR32248:SF4">
    <property type="entry name" value="RNA POLYMERASE SIGMA-54 FACTOR"/>
    <property type="match status" value="1"/>
</dbReference>
<evidence type="ECO:0000256" key="7">
    <source>
        <dbReference type="ARBA" id="ARBA00023125"/>
    </source>
</evidence>
<keyword evidence="4" id="KW-0548">Nucleotidyltransferase</keyword>
<reference evidence="11 12" key="1">
    <citation type="journal article" date="2019" name="Anaerobe">
        <title>Detection of Robinsoniella peoriensis in multiple bone samples of a trauma patient.</title>
        <authorList>
            <person name="Schrottner P."/>
            <person name="Hartwich K."/>
            <person name="Bunk B."/>
            <person name="Schober I."/>
            <person name="Helbig S."/>
            <person name="Rudolph W.W."/>
            <person name="Gunzer F."/>
        </authorList>
    </citation>
    <scope>NUCLEOTIDE SEQUENCE [LARGE SCALE GENOMIC DNA]</scope>
    <source>
        <strain evidence="11 12">DSM 106044</strain>
    </source>
</reference>
<dbReference type="Gene3D" id="1.10.10.1330">
    <property type="entry name" value="RNA polymerase sigma-54 factor, core-binding domain"/>
    <property type="match status" value="1"/>
</dbReference>
<dbReference type="PRINTS" id="PR00045">
    <property type="entry name" value="SIGMA54FCT"/>
</dbReference>
<keyword evidence="8" id="KW-0804">Transcription</keyword>
<dbReference type="Pfam" id="PF04963">
    <property type="entry name" value="Sigma54_CBD"/>
    <property type="match status" value="1"/>
</dbReference>
<keyword evidence="2" id="KW-0240">DNA-directed RNA polymerase</keyword>
<organism evidence="11 12">
    <name type="scientific">Robinsoniella peoriensis</name>
    <dbReference type="NCBI Taxonomy" id="180332"/>
    <lineage>
        <taxon>Bacteria</taxon>
        <taxon>Bacillati</taxon>
        <taxon>Bacillota</taxon>
        <taxon>Clostridia</taxon>
        <taxon>Lachnospirales</taxon>
        <taxon>Lachnospiraceae</taxon>
        <taxon>Robinsoniella</taxon>
    </lineage>
</organism>
<evidence type="ECO:0000256" key="3">
    <source>
        <dbReference type="ARBA" id="ARBA00022679"/>
    </source>
</evidence>
<keyword evidence="12" id="KW-1185">Reference proteome</keyword>
<keyword evidence="7" id="KW-0238">DNA-binding</keyword>
<evidence type="ECO:0000256" key="4">
    <source>
        <dbReference type="ARBA" id="ARBA00022695"/>
    </source>
</evidence>
<dbReference type="Pfam" id="PF00309">
    <property type="entry name" value="Sigma54_AID"/>
    <property type="match status" value="1"/>
</dbReference>
<dbReference type="AlphaFoldDB" id="A0A4U8Q171"/>
<evidence type="ECO:0000256" key="2">
    <source>
        <dbReference type="ARBA" id="ARBA00022478"/>
    </source>
</evidence>
<evidence type="ECO:0000313" key="11">
    <source>
        <dbReference type="EMBL" id="TLC98441.1"/>
    </source>
</evidence>
<protein>
    <submittedName>
        <fullName evidence="11">RNA polymerase sigma-54 factor 1</fullName>
    </submittedName>
</protein>
<sequence length="453" mass="52755">MELQVKMSQQMNMSQRMIQSIQILQMTGQELETYVKDLAMENPMIDLENMFPPATREDDIRRKLEWLEQMNEENRVYYNQEYEENVETDILSSIGKDEDEDLQEYLLSQLLIYDLDLLEHTVITYMIECIDQKGYFTLPLDEVCQHFQIEKKLAEKLLHIIQGMEPAGIARDLRECLLLQLDRRQMDEPEARLIIHQYLDLLGKNQMDKIAKKLGISLEEVIKVYELIQSLNPKPGNSFYTREMLSYIIPDITIVKLSGYYEILPNEYMYARVNINMPYCDLLKKETDQETKDYVQSKLKQAQWVRDCISQRYTTMIRVVKCIVDLQEEFFACGKGLRLMCLSDVADRLDVHASTVSRAVQGKYLQCTWGVYPLNYFFTKGVESSEDNGQVAAVGVQARIKEIVAAEDKKKPLRDQKITEKLMAEGIKISRRTVAKYRDACGIRDAGGRKKFG</sequence>
<evidence type="ECO:0000256" key="8">
    <source>
        <dbReference type="ARBA" id="ARBA00023163"/>
    </source>
</evidence>
<dbReference type="GO" id="GO:0001216">
    <property type="term" value="F:DNA-binding transcription activator activity"/>
    <property type="evidence" value="ECO:0007669"/>
    <property type="project" value="InterPro"/>
</dbReference>
<evidence type="ECO:0000259" key="10">
    <source>
        <dbReference type="Pfam" id="PF04963"/>
    </source>
</evidence>
<dbReference type="EMBL" id="QGQD01000095">
    <property type="protein sequence ID" value="TLC98441.1"/>
    <property type="molecule type" value="Genomic_DNA"/>
</dbReference>
<name>A0A4U8Q171_9FIRM</name>
<dbReference type="InterPro" id="IPR038709">
    <property type="entry name" value="RpoN_core-bd_sf"/>
</dbReference>
<evidence type="ECO:0000256" key="1">
    <source>
        <dbReference type="ARBA" id="ARBA00008798"/>
    </source>
</evidence>
<dbReference type="GO" id="GO:0003677">
    <property type="term" value="F:DNA binding"/>
    <property type="evidence" value="ECO:0007669"/>
    <property type="project" value="UniProtKB-KW"/>
</dbReference>
<feature type="domain" description="RNA polymerase sigma factor 54 DNA-binding" evidence="9">
    <location>
        <begin position="293"/>
        <end position="450"/>
    </location>
</feature>
<dbReference type="PIRSF" id="PIRSF000774">
    <property type="entry name" value="RpoN"/>
    <property type="match status" value="1"/>
</dbReference>
<comment type="caution">
    <text evidence="11">The sequence shown here is derived from an EMBL/GenBank/DDBJ whole genome shotgun (WGS) entry which is preliminary data.</text>
</comment>
<evidence type="ECO:0000259" key="9">
    <source>
        <dbReference type="Pfam" id="PF04552"/>
    </source>
</evidence>
<dbReference type="Pfam" id="PF04552">
    <property type="entry name" value="Sigma54_DBD"/>
    <property type="match status" value="1"/>
</dbReference>
<dbReference type="PANTHER" id="PTHR32248">
    <property type="entry name" value="RNA POLYMERASE SIGMA-54 FACTOR"/>
    <property type="match status" value="1"/>
</dbReference>